<feature type="domain" description="Sushi" evidence="2">
    <location>
        <begin position="332"/>
        <end position="394"/>
    </location>
</feature>
<sequence length="468" mass="48743">CEAFNPYVCKTCSAGYTLLTDNTCGCAPGFGSYVQPPMPGHPYHPPRSCPTWVKSSTGHVTKGVLRTTQANGKTPKAVSLEAWYKRKPGFCARSYYPMKSCQGDLSGSSSGYCQCFACPTGTSSPGGRINSMAAACTPGAQPVTRCKTSPPAIPNAKPWNPAKCLNLKPGKACRTSCNTGFKPDPAGTNVTAACTAGGVWKTAGACASTAPVLCKGTPNAGANAKPFKDCTGGAAFDNCFADCIDGYYGGVQATCDASTGAWVLINQCVDSPPCADYPQFEWWTTNGGGDCPGLDYGTRCIGTCYTDNSVATATCGRDGNWTLDKSCPVFACPGKPNDPDNAAAFVLFRDDQTQVCRDGRVDDVCTAECNRGFVGPATAICLAGGKGWSVTQDCKPGSKPDDPTFCDGMPPNATASNANPWPAWCNGLEDGQSCIGSCADGFNAVGSFAESFCRVDKWENTVDCIPGK</sequence>
<reference evidence="3 4" key="1">
    <citation type="submission" date="2023-05" db="EMBL/GenBank/DDBJ databases">
        <title>A 100% complete, gapless, phased diploid assembly of the Scenedesmus obliquus UTEX 3031 genome.</title>
        <authorList>
            <person name="Biondi T.C."/>
            <person name="Hanschen E.R."/>
            <person name="Kwon T."/>
            <person name="Eng W."/>
            <person name="Kruse C.P.S."/>
            <person name="Koehler S.I."/>
            <person name="Kunde Y."/>
            <person name="Gleasner C.D."/>
            <person name="You Mak K.T."/>
            <person name="Polle J."/>
            <person name="Hovde B.T."/>
            <person name="Starkenburg S.R."/>
        </authorList>
    </citation>
    <scope>NUCLEOTIDE SEQUENCE [LARGE SCALE GENOMIC DNA]</scope>
    <source>
        <strain evidence="3 4">DOE0152z</strain>
    </source>
</reference>
<keyword evidence="1" id="KW-1015">Disulfide bond</keyword>
<organism evidence="3 4">
    <name type="scientific">Tetradesmus obliquus</name>
    <name type="common">Green alga</name>
    <name type="synonym">Acutodesmus obliquus</name>
    <dbReference type="NCBI Taxonomy" id="3088"/>
    <lineage>
        <taxon>Eukaryota</taxon>
        <taxon>Viridiplantae</taxon>
        <taxon>Chlorophyta</taxon>
        <taxon>core chlorophytes</taxon>
        <taxon>Chlorophyceae</taxon>
        <taxon>CS clade</taxon>
        <taxon>Sphaeropleales</taxon>
        <taxon>Scenedesmaceae</taxon>
        <taxon>Tetradesmus</taxon>
    </lineage>
</organism>
<name>A0ABY8ULZ8_TETOB</name>
<dbReference type="SMART" id="SM00032">
    <property type="entry name" value="CCP"/>
    <property type="match status" value="2"/>
</dbReference>
<dbReference type="EMBL" id="CP126221">
    <property type="protein sequence ID" value="WIA22145.1"/>
    <property type="molecule type" value="Genomic_DNA"/>
</dbReference>
<proteinExistence type="predicted"/>
<dbReference type="Proteomes" id="UP001244341">
    <property type="component" value="Chromosome 14b"/>
</dbReference>
<dbReference type="InterPro" id="IPR000436">
    <property type="entry name" value="Sushi_SCR_CCP_dom"/>
</dbReference>
<accession>A0ABY8ULZ8</accession>
<gene>
    <name evidence="3" type="ORF">OEZ85_004481</name>
</gene>
<evidence type="ECO:0000313" key="4">
    <source>
        <dbReference type="Proteomes" id="UP001244341"/>
    </source>
</evidence>
<evidence type="ECO:0000256" key="1">
    <source>
        <dbReference type="ARBA" id="ARBA00023157"/>
    </source>
</evidence>
<feature type="non-terminal residue" evidence="3">
    <location>
        <position position="1"/>
    </location>
</feature>
<feature type="domain" description="Sushi" evidence="2">
    <location>
        <begin position="146"/>
        <end position="206"/>
    </location>
</feature>
<protein>
    <recommendedName>
        <fullName evidence="2">Sushi domain-containing protein</fullName>
    </recommendedName>
</protein>
<evidence type="ECO:0000313" key="3">
    <source>
        <dbReference type="EMBL" id="WIA22145.1"/>
    </source>
</evidence>
<evidence type="ECO:0000259" key="2">
    <source>
        <dbReference type="SMART" id="SM00032"/>
    </source>
</evidence>
<keyword evidence="4" id="KW-1185">Reference proteome</keyword>